<dbReference type="RefSeq" id="WP_089716415.1">
    <property type="nucleotide sequence ID" value="NZ_FNEH01000021.1"/>
</dbReference>
<dbReference type="EMBL" id="FNEH01000021">
    <property type="protein sequence ID" value="SDI96257.1"/>
    <property type="molecule type" value="Genomic_DNA"/>
</dbReference>
<organism evidence="1 2">
    <name type="scientific">Halanaerobium congolense</name>
    <dbReference type="NCBI Taxonomy" id="54121"/>
    <lineage>
        <taxon>Bacteria</taxon>
        <taxon>Bacillati</taxon>
        <taxon>Bacillota</taxon>
        <taxon>Clostridia</taxon>
        <taxon>Halanaerobiales</taxon>
        <taxon>Halanaerobiaceae</taxon>
        <taxon>Halanaerobium</taxon>
    </lineage>
</organism>
<reference evidence="1 2" key="1">
    <citation type="submission" date="2016-10" db="EMBL/GenBank/DDBJ databases">
        <authorList>
            <person name="de Groot N.N."/>
        </authorList>
    </citation>
    <scope>NUCLEOTIDE SEQUENCE [LARGE SCALE GENOMIC DNA]</scope>
    <source>
        <strain evidence="1 2">WG7</strain>
    </source>
</reference>
<accession>A0A1G8PUW3</accession>
<protein>
    <submittedName>
        <fullName evidence="1">Uncharacterized protein</fullName>
    </submittedName>
</protein>
<name>A0A1G8PUW3_9FIRM</name>
<dbReference type="AlphaFoldDB" id="A0A1G8PUW3"/>
<gene>
    <name evidence="1" type="ORF">SAMN04515654_12137</name>
</gene>
<dbReference type="Proteomes" id="UP000198945">
    <property type="component" value="Unassembled WGS sequence"/>
</dbReference>
<evidence type="ECO:0000313" key="1">
    <source>
        <dbReference type="EMBL" id="SDI96257.1"/>
    </source>
</evidence>
<proteinExistence type="predicted"/>
<sequence>MTVGEQIEKRQPQIYNFLIDCFDLNFRRTKRVEPVNFTEDDPLFNYFKDMMEKPRGVKL</sequence>
<evidence type="ECO:0000313" key="2">
    <source>
        <dbReference type="Proteomes" id="UP000198945"/>
    </source>
</evidence>